<dbReference type="SUPFAM" id="SSF54211">
    <property type="entry name" value="Ribosomal protein S5 domain 2-like"/>
    <property type="match status" value="2"/>
</dbReference>
<dbReference type="GO" id="GO:0016020">
    <property type="term" value="C:membrane"/>
    <property type="evidence" value="ECO:0007669"/>
    <property type="project" value="GOC"/>
</dbReference>
<feature type="binding site" evidence="12">
    <location>
        <position position="241"/>
    </location>
    <ligand>
        <name>Zn(2+)</name>
        <dbReference type="ChEBI" id="CHEBI:29105"/>
    </ligand>
</feature>
<keyword evidence="6 12" id="KW-0441">Lipid A biosynthesis</keyword>
<dbReference type="eggNOG" id="COG0774">
    <property type="taxonomic scope" value="Bacteria"/>
</dbReference>
<evidence type="ECO:0000256" key="5">
    <source>
        <dbReference type="ARBA" id="ARBA00022516"/>
    </source>
</evidence>
<dbReference type="EC" id="3.5.1.108" evidence="4 12"/>
<dbReference type="Gene3D" id="3.30.230.20">
    <property type="entry name" value="lpxc deacetylase, domain 1"/>
    <property type="match status" value="1"/>
</dbReference>
<evidence type="ECO:0000256" key="10">
    <source>
        <dbReference type="ARBA" id="ARBA00023098"/>
    </source>
</evidence>
<dbReference type="Proteomes" id="UP000017819">
    <property type="component" value="Unassembled WGS sequence"/>
</dbReference>
<protein>
    <recommendedName>
        <fullName evidence="4 12">UDP-3-O-acyl-N-acetylglucosamine deacetylase</fullName>
        <shortName evidence="12">UDP-3-O-acyl-GlcNAc deacetylase</shortName>
        <ecNumber evidence="4 12">3.5.1.108</ecNumber>
    </recommendedName>
    <alternativeName>
        <fullName evidence="12">UDP-3-O-[R-3-hydroxymyristoyl]-N-acetylglucosamine deacetylase</fullName>
    </alternativeName>
</protein>
<evidence type="ECO:0000256" key="7">
    <source>
        <dbReference type="ARBA" id="ARBA00022723"/>
    </source>
</evidence>
<comment type="function">
    <text evidence="2 12">Catalyzes the hydrolysis of UDP-3-O-myristoyl-N-acetylglucosamine to form UDP-3-O-myristoylglucosamine and acetate, the committed step in lipid A biosynthesis.</text>
</comment>
<dbReference type="InterPro" id="IPR020568">
    <property type="entry name" value="Ribosomal_Su5_D2-typ_SF"/>
</dbReference>
<comment type="cofactor">
    <cofactor evidence="1 12">
        <name>Zn(2+)</name>
        <dbReference type="ChEBI" id="CHEBI:29105"/>
    </cofactor>
</comment>
<dbReference type="AlphaFoldDB" id="V4RPX1"/>
<evidence type="ECO:0000256" key="12">
    <source>
        <dbReference type="HAMAP-Rule" id="MF_00388"/>
    </source>
</evidence>
<dbReference type="EMBL" id="AWXZ01000007">
    <property type="protein sequence ID" value="ESR27324.1"/>
    <property type="molecule type" value="Genomic_DNA"/>
</dbReference>
<evidence type="ECO:0000313" key="14">
    <source>
        <dbReference type="Proteomes" id="UP000017819"/>
    </source>
</evidence>
<dbReference type="UniPathway" id="UPA00359">
    <property type="reaction ID" value="UER00478"/>
</dbReference>
<name>V4RPX1_9HYPH</name>
<dbReference type="NCBIfam" id="TIGR00325">
    <property type="entry name" value="lpxC"/>
    <property type="match status" value="1"/>
</dbReference>
<comment type="pathway">
    <text evidence="3 12">Glycolipid biosynthesis; lipid IV(A) biosynthesis; lipid IV(A) from (3R)-3-hydroxytetradecanoyl-[acyl-carrier-protein] and UDP-N-acetyl-alpha-D-glucosamine: step 2/6.</text>
</comment>
<evidence type="ECO:0000256" key="11">
    <source>
        <dbReference type="ARBA" id="ARBA00024535"/>
    </source>
</evidence>
<dbReference type="OrthoDB" id="9802746at2"/>
<dbReference type="GO" id="GO:0046872">
    <property type="term" value="F:metal ion binding"/>
    <property type="evidence" value="ECO:0007669"/>
    <property type="project" value="UniProtKB-KW"/>
</dbReference>
<gene>
    <name evidence="12" type="primary">lpxC</name>
    <name evidence="13" type="ORF">N177_0303</name>
</gene>
<keyword evidence="9 12" id="KW-0862">Zinc</keyword>
<organism evidence="13 14">
    <name type="scientific">Lutibaculum baratangense AMV1</name>
    <dbReference type="NCBI Taxonomy" id="631454"/>
    <lineage>
        <taxon>Bacteria</taxon>
        <taxon>Pseudomonadati</taxon>
        <taxon>Pseudomonadota</taxon>
        <taxon>Alphaproteobacteria</taxon>
        <taxon>Hyphomicrobiales</taxon>
        <taxon>Tepidamorphaceae</taxon>
        <taxon>Lutibaculum</taxon>
    </lineage>
</organism>
<comment type="similarity">
    <text evidence="12">Belongs to the LpxC family.</text>
</comment>
<evidence type="ECO:0000256" key="4">
    <source>
        <dbReference type="ARBA" id="ARBA00012745"/>
    </source>
</evidence>
<evidence type="ECO:0000256" key="6">
    <source>
        <dbReference type="ARBA" id="ARBA00022556"/>
    </source>
</evidence>
<comment type="catalytic activity">
    <reaction evidence="11 12">
        <text>a UDP-3-O-[(3R)-3-hydroxyacyl]-N-acetyl-alpha-D-glucosamine + H2O = a UDP-3-O-[(3R)-3-hydroxyacyl]-alpha-D-glucosamine + acetate</text>
        <dbReference type="Rhea" id="RHEA:67816"/>
        <dbReference type="ChEBI" id="CHEBI:15377"/>
        <dbReference type="ChEBI" id="CHEBI:30089"/>
        <dbReference type="ChEBI" id="CHEBI:137740"/>
        <dbReference type="ChEBI" id="CHEBI:173225"/>
        <dbReference type="EC" id="3.5.1.108"/>
    </reaction>
</comment>
<dbReference type="InterPro" id="IPR015870">
    <property type="entry name" value="UDP-acyl_N-AcGlcN_deAcase_N"/>
</dbReference>
<dbReference type="PATRIC" id="fig|631454.5.peg.301"/>
<feature type="active site" description="Proton donor" evidence="12">
    <location>
        <position position="264"/>
    </location>
</feature>
<evidence type="ECO:0000256" key="1">
    <source>
        <dbReference type="ARBA" id="ARBA00001947"/>
    </source>
</evidence>
<dbReference type="PANTHER" id="PTHR33694:SF1">
    <property type="entry name" value="UDP-3-O-ACYL-N-ACETYLGLUCOSAMINE DEACETYLASE 1, MITOCHONDRIAL-RELATED"/>
    <property type="match status" value="1"/>
</dbReference>
<feature type="binding site" evidence="12">
    <location>
        <position position="237"/>
    </location>
    <ligand>
        <name>Zn(2+)</name>
        <dbReference type="ChEBI" id="CHEBI:29105"/>
    </ligand>
</feature>
<evidence type="ECO:0000313" key="13">
    <source>
        <dbReference type="EMBL" id="ESR27324.1"/>
    </source>
</evidence>
<evidence type="ECO:0000256" key="9">
    <source>
        <dbReference type="ARBA" id="ARBA00022833"/>
    </source>
</evidence>
<dbReference type="InterPro" id="IPR011334">
    <property type="entry name" value="UDP-acyl_GlcNac_deAcase_C"/>
</dbReference>
<keyword evidence="5 12" id="KW-0444">Lipid biosynthesis</keyword>
<dbReference type="GO" id="GO:0009245">
    <property type="term" value="P:lipid A biosynthetic process"/>
    <property type="evidence" value="ECO:0007669"/>
    <property type="project" value="UniProtKB-UniRule"/>
</dbReference>
<dbReference type="InterPro" id="IPR004463">
    <property type="entry name" value="UDP-acyl_GlcNac_deAcase"/>
</dbReference>
<dbReference type="GO" id="GO:0103117">
    <property type="term" value="F:UDP-3-O-acyl-N-acetylglucosamine deacetylase activity"/>
    <property type="evidence" value="ECO:0007669"/>
    <property type="project" value="UniProtKB-UniRule"/>
</dbReference>
<keyword evidence="7 12" id="KW-0479">Metal-binding</keyword>
<keyword evidence="8 12" id="KW-0378">Hydrolase</keyword>
<evidence type="ECO:0000256" key="3">
    <source>
        <dbReference type="ARBA" id="ARBA00005002"/>
    </source>
</evidence>
<keyword evidence="10 12" id="KW-0443">Lipid metabolism</keyword>
<dbReference type="HAMAP" id="MF_00388">
    <property type="entry name" value="LpxC"/>
    <property type="match status" value="1"/>
</dbReference>
<comment type="caution">
    <text evidence="13">The sequence shown here is derived from an EMBL/GenBank/DDBJ whole genome shotgun (WGS) entry which is preliminary data.</text>
</comment>
<keyword evidence="14" id="KW-1185">Reference proteome</keyword>
<sequence length="313" mass="33030">MNTTLQTTIRNEIRLSGVGVHSGDRATVRLQPAGADAGIVFVSVANGGEIEIPALHSSVVSTARCTVLGNERGSIATVEHLMAAIAGLGIDNLLVEVDGPEMPIMDGSSAPFVEAILAVGIRAISAPRRYIKVLKPVRVQEGGASGELLPFDGRRVELEIRFDDELIGRQSYAFDFAGGSFARDVSRARTFGFLRDVETMWAKGLALGASLDNTLVVGEGEVVNPEGLRYADEFVRHKVLDAIGDLSLAGAPILGSYRSVRGGHRINAAVVSALMADPDAWSWSYGQPSGRRSAAHADLGARLPAAAYGPEVS</sequence>
<reference evidence="13 14" key="1">
    <citation type="journal article" date="2014" name="Genome Announc.">
        <title>Draft Genome Sequence of Lutibaculum baratangense Strain AMV1T, Isolated from a Mud Volcano in Andamans, India.</title>
        <authorList>
            <person name="Singh A."/>
            <person name="Sreenivas A."/>
            <person name="Sathyanarayana Reddy G."/>
            <person name="Pinnaka A.K."/>
            <person name="Shivaji S."/>
        </authorList>
    </citation>
    <scope>NUCLEOTIDE SEQUENCE [LARGE SCALE GENOMIC DNA]</scope>
    <source>
        <strain evidence="13 14">AMV1</strain>
    </source>
</reference>
<evidence type="ECO:0000256" key="2">
    <source>
        <dbReference type="ARBA" id="ARBA00002923"/>
    </source>
</evidence>
<dbReference type="Pfam" id="PF03331">
    <property type="entry name" value="LpxC"/>
    <property type="match status" value="1"/>
</dbReference>
<accession>V4RPX1</accession>
<evidence type="ECO:0000256" key="8">
    <source>
        <dbReference type="ARBA" id="ARBA00022801"/>
    </source>
</evidence>
<dbReference type="PANTHER" id="PTHR33694">
    <property type="entry name" value="UDP-3-O-ACYL-N-ACETYLGLUCOSAMINE DEACETYLASE 1, MITOCHONDRIAL-RELATED"/>
    <property type="match status" value="1"/>
</dbReference>
<proteinExistence type="inferred from homology"/>
<dbReference type="RefSeq" id="WP_023430460.1">
    <property type="nucleotide sequence ID" value="NZ_AWXZ01000007.1"/>
</dbReference>
<feature type="binding site" evidence="12">
    <location>
        <position position="80"/>
    </location>
    <ligand>
        <name>Zn(2+)</name>
        <dbReference type="ChEBI" id="CHEBI:29105"/>
    </ligand>
</feature>
<dbReference type="STRING" id="631454.N177_0303"/>
<dbReference type="Gene3D" id="3.30.1700.10">
    <property type="entry name" value="lpxc deacetylase, domain 2"/>
    <property type="match status" value="1"/>
</dbReference>